<evidence type="ECO:0000313" key="1">
    <source>
        <dbReference type="EMBL" id="WVZ64821.1"/>
    </source>
</evidence>
<sequence>MCHRQDEDGKHLLFSCKYAKSVWRYLQLEGHRATLVNLPDAKAVSEYILSCSVDVQVWLTTTLWVIWSVRNATNAGDPVKQHEHTCASIQRYVLDFASMSEPVQRQNDVSHTRALRWTRPSEGVLNINVDGAFCEELKTGG</sequence>
<evidence type="ECO:0008006" key="3">
    <source>
        <dbReference type="Google" id="ProtNLM"/>
    </source>
</evidence>
<accession>A0AAQ3WKM4</accession>
<name>A0AAQ3WKM4_PASNO</name>
<organism evidence="1 2">
    <name type="scientific">Paspalum notatum var. saurae</name>
    <dbReference type="NCBI Taxonomy" id="547442"/>
    <lineage>
        <taxon>Eukaryota</taxon>
        <taxon>Viridiplantae</taxon>
        <taxon>Streptophyta</taxon>
        <taxon>Embryophyta</taxon>
        <taxon>Tracheophyta</taxon>
        <taxon>Spermatophyta</taxon>
        <taxon>Magnoliopsida</taxon>
        <taxon>Liliopsida</taxon>
        <taxon>Poales</taxon>
        <taxon>Poaceae</taxon>
        <taxon>PACMAD clade</taxon>
        <taxon>Panicoideae</taxon>
        <taxon>Andropogonodae</taxon>
        <taxon>Paspaleae</taxon>
        <taxon>Paspalinae</taxon>
        <taxon>Paspalum</taxon>
    </lineage>
</organism>
<dbReference type="Proteomes" id="UP001341281">
    <property type="component" value="Chromosome 03"/>
</dbReference>
<dbReference type="EMBL" id="CP144747">
    <property type="protein sequence ID" value="WVZ64821.1"/>
    <property type="molecule type" value="Genomic_DNA"/>
</dbReference>
<reference evidence="1 2" key="1">
    <citation type="submission" date="2024-02" db="EMBL/GenBank/DDBJ databases">
        <title>High-quality chromosome-scale genome assembly of Pensacola bahiagrass (Paspalum notatum Flugge var. saurae).</title>
        <authorList>
            <person name="Vega J.M."/>
            <person name="Podio M."/>
            <person name="Orjuela J."/>
            <person name="Siena L.A."/>
            <person name="Pessino S.C."/>
            <person name="Combes M.C."/>
            <person name="Mariac C."/>
            <person name="Albertini E."/>
            <person name="Pupilli F."/>
            <person name="Ortiz J.P.A."/>
            <person name="Leblanc O."/>
        </authorList>
    </citation>
    <scope>NUCLEOTIDE SEQUENCE [LARGE SCALE GENOMIC DNA]</scope>
    <source>
        <strain evidence="1">R1</strain>
        <tissue evidence="1">Leaf</tissue>
    </source>
</reference>
<protein>
    <recommendedName>
        <fullName evidence="3">Reverse transcriptase zinc-binding domain-containing protein</fullName>
    </recommendedName>
</protein>
<gene>
    <name evidence="1" type="ORF">U9M48_014290</name>
</gene>
<keyword evidence="2" id="KW-1185">Reference proteome</keyword>
<evidence type="ECO:0000313" key="2">
    <source>
        <dbReference type="Proteomes" id="UP001341281"/>
    </source>
</evidence>
<proteinExistence type="predicted"/>
<dbReference type="AlphaFoldDB" id="A0AAQ3WKM4"/>